<reference evidence="1 2" key="1">
    <citation type="submission" date="2020-06" db="EMBL/GenBank/DDBJ databases">
        <authorList>
            <person name="Li R."/>
            <person name="Bekaert M."/>
        </authorList>
    </citation>
    <scope>NUCLEOTIDE SEQUENCE [LARGE SCALE GENOMIC DNA]</scope>
    <source>
        <strain evidence="2">wild</strain>
    </source>
</reference>
<dbReference type="PANTHER" id="PTHR47331:SF1">
    <property type="entry name" value="GAG-LIKE PROTEIN"/>
    <property type="match status" value="1"/>
</dbReference>
<dbReference type="EMBL" id="CACVKT020003943">
    <property type="protein sequence ID" value="CAC5386939.1"/>
    <property type="molecule type" value="Genomic_DNA"/>
</dbReference>
<name>A0A6J8BW70_MYTCO</name>
<dbReference type="OrthoDB" id="8062731at2759"/>
<dbReference type="AlphaFoldDB" id="A0A6J8BW70"/>
<accession>A0A6J8BW70</accession>
<organism evidence="1 2">
    <name type="scientific">Mytilus coruscus</name>
    <name type="common">Sea mussel</name>
    <dbReference type="NCBI Taxonomy" id="42192"/>
    <lineage>
        <taxon>Eukaryota</taxon>
        <taxon>Metazoa</taxon>
        <taxon>Spiralia</taxon>
        <taxon>Lophotrochozoa</taxon>
        <taxon>Mollusca</taxon>
        <taxon>Bivalvia</taxon>
        <taxon>Autobranchia</taxon>
        <taxon>Pteriomorphia</taxon>
        <taxon>Mytilida</taxon>
        <taxon>Mytiloidea</taxon>
        <taxon>Mytilidae</taxon>
        <taxon>Mytilinae</taxon>
        <taxon>Mytilus</taxon>
    </lineage>
</organism>
<protein>
    <submittedName>
        <fullName evidence="1">Uncharacterized protein</fullName>
    </submittedName>
</protein>
<evidence type="ECO:0000313" key="2">
    <source>
        <dbReference type="Proteomes" id="UP000507470"/>
    </source>
</evidence>
<keyword evidence="2" id="KW-1185">Reference proteome</keyword>
<sequence>MDGEAHSDGDGRIYETVRRQRTTNMSQLYYELEKKMISRYNMETVKNLNNTLINGDIDIQKLLETKATKTDPEERCEFTAGSPQSNISSIDSAFQRLASTLQEGFLPKPELLPFDFRSGTGKQPYAIRSRLGWAIRGPIRNISTSNVINAHFEESRYVLLQRQLERMWTTEFNDNKSNDKNVMSVEDKQALKIMKSSIIHEDGHYKLGLSWRDKNTSLTNNMVMAQACFQQLKRKLECDDTLYY</sequence>
<dbReference type="Proteomes" id="UP000507470">
    <property type="component" value="Unassembled WGS sequence"/>
</dbReference>
<dbReference type="PANTHER" id="PTHR47331">
    <property type="entry name" value="PHD-TYPE DOMAIN-CONTAINING PROTEIN"/>
    <property type="match status" value="1"/>
</dbReference>
<gene>
    <name evidence="1" type="ORF">MCOR_22328</name>
</gene>
<evidence type="ECO:0000313" key="1">
    <source>
        <dbReference type="EMBL" id="CAC5386939.1"/>
    </source>
</evidence>
<proteinExistence type="predicted"/>